<protein>
    <recommendedName>
        <fullName evidence="4">Secreted protein</fullName>
    </recommendedName>
</protein>
<dbReference type="OrthoDB" id="188511at2759"/>
<dbReference type="Proteomes" id="UP000708208">
    <property type="component" value="Unassembled WGS sequence"/>
</dbReference>
<evidence type="ECO:0000313" key="3">
    <source>
        <dbReference type="Proteomes" id="UP000708208"/>
    </source>
</evidence>
<dbReference type="PANTHER" id="PTHR46901:SF2">
    <property type="entry name" value="GH04942P"/>
    <property type="match status" value="1"/>
</dbReference>
<organism evidence="2 3">
    <name type="scientific">Allacma fusca</name>
    <dbReference type="NCBI Taxonomy" id="39272"/>
    <lineage>
        <taxon>Eukaryota</taxon>
        <taxon>Metazoa</taxon>
        <taxon>Ecdysozoa</taxon>
        <taxon>Arthropoda</taxon>
        <taxon>Hexapoda</taxon>
        <taxon>Collembola</taxon>
        <taxon>Symphypleona</taxon>
        <taxon>Sminthuridae</taxon>
        <taxon>Allacma</taxon>
    </lineage>
</organism>
<comment type="caution">
    <text evidence="2">The sequence shown here is derived from an EMBL/GenBank/DDBJ whole genome shotgun (WGS) entry which is preliminary data.</text>
</comment>
<keyword evidence="1" id="KW-0732">Signal</keyword>
<sequence length="83" mass="9578">MKQKFSFSPTFLFYPLLFFFSDFPPTGAHVSMTFPPSRNFQLDFLNSFWTKPPCGMPKGRTRTSLIAGEGYNFTWHLGYAHSV</sequence>
<dbReference type="AlphaFoldDB" id="A0A8J2PN63"/>
<feature type="chain" id="PRO_5035160754" description="Secreted protein" evidence="1">
    <location>
        <begin position="29"/>
        <end position="83"/>
    </location>
</feature>
<dbReference type="PANTHER" id="PTHR46901">
    <property type="entry name" value="GH04942P"/>
    <property type="match status" value="1"/>
</dbReference>
<accession>A0A8J2PN63</accession>
<name>A0A8J2PN63_9HEXA</name>
<dbReference type="EMBL" id="CAJVCH010491158">
    <property type="protein sequence ID" value="CAG7820825.1"/>
    <property type="molecule type" value="Genomic_DNA"/>
</dbReference>
<feature type="signal peptide" evidence="1">
    <location>
        <begin position="1"/>
        <end position="28"/>
    </location>
</feature>
<evidence type="ECO:0000256" key="1">
    <source>
        <dbReference type="SAM" id="SignalP"/>
    </source>
</evidence>
<evidence type="ECO:0008006" key="4">
    <source>
        <dbReference type="Google" id="ProtNLM"/>
    </source>
</evidence>
<feature type="non-terminal residue" evidence="2">
    <location>
        <position position="83"/>
    </location>
</feature>
<gene>
    <name evidence="2" type="ORF">AFUS01_LOCUS31196</name>
</gene>
<keyword evidence="3" id="KW-1185">Reference proteome</keyword>
<proteinExistence type="predicted"/>
<evidence type="ECO:0000313" key="2">
    <source>
        <dbReference type="EMBL" id="CAG7820825.1"/>
    </source>
</evidence>
<reference evidence="2" key="1">
    <citation type="submission" date="2021-06" db="EMBL/GenBank/DDBJ databases">
        <authorList>
            <person name="Hodson N. C."/>
            <person name="Mongue J. A."/>
            <person name="Jaron S. K."/>
        </authorList>
    </citation>
    <scope>NUCLEOTIDE SEQUENCE</scope>
</reference>
<feature type="non-terminal residue" evidence="2">
    <location>
        <position position="1"/>
    </location>
</feature>